<sequence>MIYSTSEVFIIITSVLPVLPTISSTWIVQMLRLQKDFLKSTKVFPFISEFNSNHPCDINPNWREKHLILRCMETT</sequence>
<reference evidence="2 3" key="1">
    <citation type="journal article" date="2024" name="Ann. Entomol. Soc. Am.">
        <title>Genomic analyses of the southern and eastern yellowjacket wasps (Hymenoptera: Vespidae) reveal evolutionary signatures of social life.</title>
        <authorList>
            <person name="Catto M.A."/>
            <person name="Caine P.B."/>
            <person name="Orr S.E."/>
            <person name="Hunt B.G."/>
            <person name="Goodisman M.A.D."/>
        </authorList>
    </citation>
    <scope>NUCLEOTIDE SEQUENCE [LARGE SCALE GENOMIC DNA]</scope>
    <source>
        <strain evidence="2">232</strain>
        <tissue evidence="2">Head and thorax</tissue>
    </source>
</reference>
<keyword evidence="1" id="KW-0472">Membrane</keyword>
<gene>
    <name evidence="2" type="ORF">V1477_001500</name>
</gene>
<protein>
    <submittedName>
        <fullName evidence="2">Uncharacterized protein</fullName>
    </submittedName>
</protein>
<evidence type="ECO:0000256" key="1">
    <source>
        <dbReference type="SAM" id="Phobius"/>
    </source>
</evidence>
<keyword evidence="3" id="KW-1185">Reference proteome</keyword>
<dbReference type="AlphaFoldDB" id="A0ABD2CYU6"/>
<keyword evidence="1" id="KW-1133">Transmembrane helix</keyword>
<organism evidence="2 3">
    <name type="scientific">Vespula maculifrons</name>
    <name type="common">Eastern yellow jacket</name>
    <name type="synonym">Wasp</name>
    <dbReference type="NCBI Taxonomy" id="7453"/>
    <lineage>
        <taxon>Eukaryota</taxon>
        <taxon>Metazoa</taxon>
        <taxon>Ecdysozoa</taxon>
        <taxon>Arthropoda</taxon>
        <taxon>Hexapoda</taxon>
        <taxon>Insecta</taxon>
        <taxon>Pterygota</taxon>
        <taxon>Neoptera</taxon>
        <taxon>Endopterygota</taxon>
        <taxon>Hymenoptera</taxon>
        <taxon>Apocrita</taxon>
        <taxon>Aculeata</taxon>
        <taxon>Vespoidea</taxon>
        <taxon>Vespidae</taxon>
        <taxon>Vespinae</taxon>
        <taxon>Vespula</taxon>
    </lineage>
</organism>
<accession>A0ABD2CYU6</accession>
<keyword evidence="1" id="KW-0812">Transmembrane</keyword>
<feature type="transmembrane region" description="Helical" evidence="1">
    <location>
        <begin position="6"/>
        <end position="28"/>
    </location>
</feature>
<dbReference type="EMBL" id="JAYRBN010000020">
    <property type="protein sequence ID" value="KAL2750257.1"/>
    <property type="molecule type" value="Genomic_DNA"/>
</dbReference>
<name>A0ABD2CYU6_VESMC</name>
<comment type="caution">
    <text evidence="2">The sequence shown here is derived from an EMBL/GenBank/DDBJ whole genome shotgun (WGS) entry which is preliminary data.</text>
</comment>
<evidence type="ECO:0000313" key="3">
    <source>
        <dbReference type="Proteomes" id="UP001607303"/>
    </source>
</evidence>
<evidence type="ECO:0000313" key="2">
    <source>
        <dbReference type="EMBL" id="KAL2750257.1"/>
    </source>
</evidence>
<dbReference type="Proteomes" id="UP001607303">
    <property type="component" value="Unassembled WGS sequence"/>
</dbReference>
<proteinExistence type="predicted"/>